<proteinExistence type="predicted"/>
<gene>
    <name evidence="2" type="ORF">ACFYWW_03660</name>
</gene>
<dbReference type="Gene3D" id="3.90.1200.10">
    <property type="match status" value="1"/>
</dbReference>
<dbReference type="Pfam" id="PF01636">
    <property type="entry name" value="APH"/>
    <property type="match status" value="1"/>
</dbReference>
<dbReference type="SUPFAM" id="SSF56112">
    <property type="entry name" value="Protein kinase-like (PK-like)"/>
    <property type="match status" value="1"/>
</dbReference>
<protein>
    <submittedName>
        <fullName evidence="2">Aminoglycoside phosphotransferase family protein</fullName>
        <ecNumber evidence="2">2.7.1.-</ecNumber>
    </submittedName>
</protein>
<reference evidence="2 3" key="1">
    <citation type="submission" date="2024-10" db="EMBL/GenBank/DDBJ databases">
        <title>The Natural Products Discovery Center: Release of the First 8490 Sequenced Strains for Exploring Actinobacteria Biosynthetic Diversity.</title>
        <authorList>
            <person name="Kalkreuter E."/>
            <person name="Kautsar S.A."/>
            <person name="Yang D."/>
            <person name="Bader C.D."/>
            <person name="Teijaro C.N."/>
            <person name="Fluegel L."/>
            <person name="Davis C.M."/>
            <person name="Simpson J.R."/>
            <person name="Lauterbach L."/>
            <person name="Steele A.D."/>
            <person name="Gui C."/>
            <person name="Meng S."/>
            <person name="Li G."/>
            <person name="Viehrig K."/>
            <person name="Ye F."/>
            <person name="Su P."/>
            <person name="Kiefer A.F."/>
            <person name="Nichols A."/>
            <person name="Cepeda A.J."/>
            <person name="Yan W."/>
            <person name="Fan B."/>
            <person name="Jiang Y."/>
            <person name="Adhikari A."/>
            <person name="Zheng C.-J."/>
            <person name="Schuster L."/>
            <person name="Cowan T.M."/>
            <person name="Smanski M.J."/>
            <person name="Chevrette M.G."/>
            <person name="De Carvalho L.P.S."/>
            <person name="Shen B."/>
        </authorList>
    </citation>
    <scope>NUCLEOTIDE SEQUENCE [LARGE SCALE GENOMIC DNA]</scope>
    <source>
        <strain evidence="2 3">NPDC003029</strain>
    </source>
</reference>
<evidence type="ECO:0000259" key="1">
    <source>
        <dbReference type="Pfam" id="PF01636"/>
    </source>
</evidence>
<sequence length="294" mass="33247">MPESLQRLVASVTSSFHIVANHSSTGAGRPSVWEVKGSAGRRWFAKQNPGPKLHRREVHAYQLGWPAALGWDRSPALEAVDDEARAIVITAVPGRAVRNLRLDSEEEREVYRQAGLLLARFNAAETGESEPTRTASWGESVRKMLAGAALHLTFDDVAMLRWFTRDAPAELPRLVSHGDFMPRNWLWDETEHRLRIIDFERTCIESAMCRDFSRLSFRILRGRPDLEAAFQAGYGRTLTTEEHQACSAYAAFDAVSALCWGIDHHDIEFVDEAHIMLRHLQAEYSGLIRRDATR</sequence>
<dbReference type="EMBL" id="JBIAPK010000001">
    <property type="protein sequence ID" value="MFF3337824.1"/>
    <property type="molecule type" value="Genomic_DNA"/>
</dbReference>
<evidence type="ECO:0000313" key="2">
    <source>
        <dbReference type="EMBL" id="MFF3337824.1"/>
    </source>
</evidence>
<comment type="caution">
    <text evidence="2">The sequence shown here is derived from an EMBL/GenBank/DDBJ whole genome shotgun (WGS) entry which is preliminary data.</text>
</comment>
<organism evidence="2 3">
    <name type="scientific">Streptomyces flavidovirens</name>
    <dbReference type="NCBI Taxonomy" id="67298"/>
    <lineage>
        <taxon>Bacteria</taxon>
        <taxon>Bacillati</taxon>
        <taxon>Actinomycetota</taxon>
        <taxon>Actinomycetes</taxon>
        <taxon>Kitasatosporales</taxon>
        <taxon>Streptomycetaceae</taxon>
        <taxon>Streptomyces</taxon>
    </lineage>
</organism>
<keyword evidence="2" id="KW-0808">Transferase</keyword>
<dbReference type="Proteomes" id="UP001601976">
    <property type="component" value="Unassembled WGS sequence"/>
</dbReference>
<dbReference type="GO" id="GO:0016740">
    <property type="term" value="F:transferase activity"/>
    <property type="evidence" value="ECO:0007669"/>
    <property type="project" value="UniProtKB-KW"/>
</dbReference>
<evidence type="ECO:0000313" key="3">
    <source>
        <dbReference type="Proteomes" id="UP001601976"/>
    </source>
</evidence>
<feature type="domain" description="Aminoglycoside phosphotransferase" evidence="1">
    <location>
        <begin position="31"/>
        <end position="238"/>
    </location>
</feature>
<dbReference type="InterPro" id="IPR002575">
    <property type="entry name" value="Aminoglycoside_PTrfase"/>
</dbReference>
<dbReference type="RefSeq" id="WP_387894269.1">
    <property type="nucleotide sequence ID" value="NZ_JBIAPK010000001.1"/>
</dbReference>
<keyword evidence="3" id="KW-1185">Reference proteome</keyword>
<dbReference type="InterPro" id="IPR011009">
    <property type="entry name" value="Kinase-like_dom_sf"/>
</dbReference>
<name>A0ABW6R8J9_9ACTN</name>
<accession>A0ABW6R8J9</accession>
<dbReference type="EC" id="2.7.1.-" evidence="2"/>